<dbReference type="FunFam" id="3.90.1170.40:FF:000002">
    <property type="entry name" value="Molybdopterin synthase catalytic subunit"/>
    <property type="match status" value="1"/>
</dbReference>
<dbReference type="Gene3D" id="3.90.1170.40">
    <property type="entry name" value="Molybdopterin biosynthesis MoaE subunit"/>
    <property type="match status" value="1"/>
</dbReference>
<evidence type="ECO:0000256" key="1">
    <source>
        <dbReference type="ARBA" id="ARBA00022490"/>
    </source>
</evidence>
<proteinExistence type="inferred from homology"/>
<feature type="binding site" evidence="4">
    <location>
        <position position="125"/>
    </location>
    <ligand>
        <name>substrate</name>
    </ligand>
</feature>
<dbReference type="InterPro" id="IPR028888">
    <property type="entry name" value="MOCS2B_euk"/>
</dbReference>
<keyword evidence="1 4" id="KW-0963">Cytoplasm</keyword>
<gene>
    <name evidence="6" type="primary">LOC115462782</name>
    <name evidence="4" type="synonym">MOCS2</name>
</gene>
<dbReference type="GO" id="GO:1990140">
    <property type="term" value="C:molybdopterin synthase complex"/>
    <property type="evidence" value="ECO:0007669"/>
    <property type="project" value="UniProtKB-UniRule"/>
</dbReference>
<dbReference type="InterPro" id="IPR036563">
    <property type="entry name" value="MoaE_sf"/>
</dbReference>
<dbReference type="PANTHER" id="PTHR23404">
    <property type="entry name" value="MOLYBDOPTERIN SYNTHASE RELATED"/>
    <property type="match status" value="1"/>
</dbReference>
<dbReference type="Proteomes" id="UP000515156">
    <property type="component" value="Chromosome 2"/>
</dbReference>
<dbReference type="InParanoid" id="A0A6P7X847"/>
<keyword evidence="2 4" id="KW-0808">Transferase</keyword>
<comment type="pathway">
    <text evidence="4">Cofactor biosynthesis; molybdopterin biosynthesis.</text>
</comment>
<comment type="function">
    <text evidence="4">Catalytic subunit of the molybdopterin synthase complex, a complex that catalyzes the conversion of precursor Z into molybdopterin. Acts by mediating the incorporation of 2 sulfur atoms from thiocarboxylated MOCS2A into precursor Z to generate a dithiolene group.</text>
</comment>
<name>A0A6P7X847_9AMPH</name>
<comment type="miscellaneous">
    <text evidence="4">This protein is produced by a bicistronic gene which also produces the large subunit (MOCS2A).</text>
</comment>
<dbReference type="UniPathway" id="UPA00344"/>
<comment type="subcellular location">
    <subcellularLocation>
        <location evidence="4">Cytoplasm</location>
        <location evidence="4">Cytosol</location>
    </subcellularLocation>
</comment>
<dbReference type="HAMAP" id="MF_03052">
    <property type="entry name" value="MOC2B"/>
    <property type="match status" value="1"/>
</dbReference>
<feature type="binding site" evidence="4">
    <location>
        <begin position="132"/>
        <end position="134"/>
    </location>
    <ligand>
        <name>substrate</name>
    </ligand>
</feature>
<evidence type="ECO:0000313" key="6">
    <source>
        <dbReference type="RefSeq" id="XP_030048638.1"/>
    </source>
</evidence>
<accession>A0A6P7X847</accession>
<dbReference type="Pfam" id="PF02391">
    <property type="entry name" value="MoaE"/>
    <property type="match status" value="1"/>
</dbReference>
<dbReference type="InterPro" id="IPR003448">
    <property type="entry name" value="Mopterin_biosynth_MoaE"/>
</dbReference>
<dbReference type="GO" id="GO:0006777">
    <property type="term" value="P:Mo-molybdopterin cofactor biosynthetic process"/>
    <property type="evidence" value="ECO:0007669"/>
    <property type="project" value="UniProtKB-UniRule"/>
</dbReference>
<comment type="similarity">
    <text evidence="4">Belongs to the MoaE family. MOCS2B subfamily.</text>
</comment>
<evidence type="ECO:0000256" key="2">
    <source>
        <dbReference type="ARBA" id="ARBA00022679"/>
    </source>
</evidence>
<protein>
    <recommendedName>
        <fullName evidence="4">Molybdopterin synthase catalytic subunit</fullName>
        <ecNumber evidence="4">2.8.1.12</ecNumber>
    </recommendedName>
    <alternativeName>
        <fullName evidence="4">Molybdenum cofactor synthesis protein 2 large subunit</fullName>
    </alternativeName>
    <alternativeName>
        <fullName evidence="4">Molybdenum cofactor synthesis protein 2B</fullName>
        <shortName evidence="4">MOCS2B</shortName>
    </alternativeName>
</protein>
<dbReference type="FunCoup" id="A0A6P7X847">
    <property type="interactions" value="668"/>
</dbReference>
<keyword evidence="3 4" id="KW-0501">Molybdenum cofactor biosynthesis</keyword>
<dbReference type="AlphaFoldDB" id="A0A6P7X847"/>
<reference evidence="6" key="1">
    <citation type="submission" date="2025-08" db="UniProtKB">
        <authorList>
            <consortium name="RefSeq"/>
        </authorList>
    </citation>
    <scope>IDENTIFICATION</scope>
</reference>
<dbReference type="KEGG" id="muo:115462782"/>
<evidence type="ECO:0000256" key="3">
    <source>
        <dbReference type="ARBA" id="ARBA00023150"/>
    </source>
</evidence>
<comment type="subunit">
    <text evidence="4">Heterotetramer; composed of 2 small (MOCS2A) and 2 large (MOCS2B) subunits.</text>
</comment>
<evidence type="ECO:0000256" key="4">
    <source>
        <dbReference type="HAMAP-Rule" id="MF_03052"/>
    </source>
</evidence>
<dbReference type="EC" id="2.8.1.12" evidence="4"/>
<comment type="catalytic activity">
    <reaction evidence="4">
        <text>2 [molybdopterin-synthase sulfur-carrier protein]-C-terminal-Gly-aminoethanethioate + cyclic pyranopterin phosphate + H2O = molybdopterin + 2 [molybdopterin-synthase sulfur-carrier protein]-C-terminal Gly-Gly + 2 H(+)</text>
        <dbReference type="Rhea" id="RHEA:26333"/>
        <dbReference type="Rhea" id="RHEA-COMP:12202"/>
        <dbReference type="Rhea" id="RHEA-COMP:19907"/>
        <dbReference type="ChEBI" id="CHEBI:15377"/>
        <dbReference type="ChEBI" id="CHEBI:15378"/>
        <dbReference type="ChEBI" id="CHEBI:58698"/>
        <dbReference type="ChEBI" id="CHEBI:59648"/>
        <dbReference type="ChEBI" id="CHEBI:90778"/>
        <dbReference type="ChEBI" id="CHEBI:232372"/>
        <dbReference type="EC" id="2.8.1.12"/>
    </reaction>
</comment>
<dbReference type="OrthoDB" id="5531344at2759"/>
<dbReference type="SUPFAM" id="SSF54690">
    <property type="entry name" value="Molybdopterin synthase subunit MoaE"/>
    <property type="match status" value="1"/>
</dbReference>
<dbReference type="RefSeq" id="XP_030048638.1">
    <property type="nucleotide sequence ID" value="XM_030192778.1"/>
</dbReference>
<feature type="binding site" evidence="4">
    <location>
        <begin position="109"/>
        <end position="110"/>
    </location>
    <ligand>
        <name>substrate</name>
    </ligand>
</feature>
<organism evidence="5 6">
    <name type="scientific">Microcaecilia unicolor</name>
    <dbReference type="NCBI Taxonomy" id="1415580"/>
    <lineage>
        <taxon>Eukaryota</taxon>
        <taxon>Metazoa</taxon>
        <taxon>Chordata</taxon>
        <taxon>Craniata</taxon>
        <taxon>Vertebrata</taxon>
        <taxon>Euteleostomi</taxon>
        <taxon>Amphibia</taxon>
        <taxon>Gymnophiona</taxon>
        <taxon>Siphonopidae</taxon>
        <taxon>Microcaecilia</taxon>
    </lineage>
</organism>
<dbReference type="CDD" id="cd00756">
    <property type="entry name" value="MoaE"/>
    <property type="match status" value="1"/>
</dbReference>
<dbReference type="GeneID" id="115462782"/>
<keyword evidence="5" id="KW-1185">Reference proteome</keyword>
<sequence>MNEGTEEDKDIVKVTPEKLSAEEVSQMVVSPCCGAVSLFIGTTRNNFEGKNVLRLEYEAYVPMAEIEIKKICAEIRQKWPSVKHTAVYHRLGLVPVTEASVILAVSSPHRGESLEAVKYSINALKARVPIWKKEIYGEEEYSWKENKECFWVKQDKGSSLKNRQESSTDFSEK</sequence>
<dbReference type="GO" id="GO:0030366">
    <property type="term" value="F:molybdopterin synthase activity"/>
    <property type="evidence" value="ECO:0007669"/>
    <property type="project" value="UniProtKB-UniRule"/>
</dbReference>
<evidence type="ECO:0000313" key="5">
    <source>
        <dbReference type="Proteomes" id="UP000515156"/>
    </source>
</evidence>